<feature type="domain" description="Peptidase M13 N-terminal" evidence="9">
    <location>
        <begin position="29"/>
        <end position="282"/>
    </location>
</feature>
<dbReference type="GO" id="GO:0016485">
    <property type="term" value="P:protein processing"/>
    <property type="evidence" value="ECO:0007669"/>
    <property type="project" value="TreeGrafter"/>
</dbReference>
<protein>
    <recommendedName>
        <fullName evidence="12">M13 family peptidase</fullName>
    </recommendedName>
</protein>
<dbReference type="EMBL" id="JABSTU010000009">
    <property type="protein sequence ID" value="KAH8022136.1"/>
    <property type="molecule type" value="Genomic_DNA"/>
</dbReference>
<evidence type="ECO:0000256" key="3">
    <source>
        <dbReference type="ARBA" id="ARBA00022670"/>
    </source>
</evidence>
<evidence type="ECO:0000259" key="9">
    <source>
        <dbReference type="Pfam" id="PF05649"/>
    </source>
</evidence>
<evidence type="ECO:0000256" key="2">
    <source>
        <dbReference type="ARBA" id="ARBA00007357"/>
    </source>
</evidence>
<evidence type="ECO:0000259" key="8">
    <source>
        <dbReference type="Pfam" id="PF01431"/>
    </source>
</evidence>
<evidence type="ECO:0000256" key="1">
    <source>
        <dbReference type="ARBA" id="ARBA00001947"/>
    </source>
</evidence>
<evidence type="ECO:0000256" key="6">
    <source>
        <dbReference type="ARBA" id="ARBA00022833"/>
    </source>
</evidence>
<keyword evidence="11" id="KW-1185">Reference proteome</keyword>
<dbReference type="Proteomes" id="UP000821866">
    <property type="component" value="Chromosome 7"/>
</dbReference>
<dbReference type="InterPro" id="IPR024079">
    <property type="entry name" value="MetalloPept_cat_dom_sf"/>
</dbReference>
<dbReference type="InterPro" id="IPR000718">
    <property type="entry name" value="Peptidase_M13"/>
</dbReference>
<dbReference type="Gene3D" id="3.40.390.10">
    <property type="entry name" value="Collagenase (Catalytic Domain)"/>
    <property type="match status" value="1"/>
</dbReference>
<dbReference type="VEuPathDB" id="VectorBase:LOC119164884"/>
<evidence type="ECO:0008006" key="12">
    <source>
        <dbReference type="Google" id="ProtNLM"/>
    </source>
</evidence>
<accession>A0A9J6DJX0</accession>
<dbReference type="InterPro" id="IPR018497">
    <property type="entry name" value="Peptidase_M13_C"/>
</dbReference>
<keyword evidence="3" id="KW-0645">Protease</keyword>
<dbReference type="Pfam" id="PF01431">
    <property type="entry name" value="Peptidase_M13"/>
    <property type="match status" value="1"/>
</dbReference>
<evidence type="ECO:0000256" key="7">
    <source>
        <dbReference type="ARBA" id="ARBA00023049"/>
    </source>
</evidence>
<keyword evidence="6" id="KW-0862">Zinc</keyword>
<gene>
    <name evidence="10" type="ORF">HPB51_022018</name>
</gene>
<keyword evidence="4" id="KW-0479">Metal-binding</keyword>
<evidence type="ECO:0000313" key="11">
    <source>
        <dbReference type="Proteomes" id="UP000821866"/>
    </source>
</evidence>
<reference evidence="10" key="1">
    <citation type="journal article" date="2020" name="Cell">
        <title>Large-Scale Comparative Analyses of Tick Genomes Elucidate Their Genetic Diversity and Vector Capacities.</title>
        <authorList>
            <consortium name="Tick Genome and Microbiome Consortium (TIGMIC)"/>
            <person name="Jia N."/>
            <person name="Wang J."/>
            <person name="Shi W."/>
            <person name="Du L."/>
            <person name="Sun Y."/>
            <person name="Zhan W."/>
            <person name="Jiang J.F."/>
            <person name="Wang Q."/>
            <person name="Zhang B."/>
            <person name="Ji P."/>
            <person name="Bell-Sakyi L."/>
            <person name="Cui X.M."/>
            <person name="Yuan T.T."/>
            <person name="Jiang B.G."/>
            <person name="Yang W.F."/>
            <person name="Lam T.T."/>
            <person name="Chang Q.C."/>
            <person name="Ding S.J."/>
            <person name="Wang X.J."/>
            <person name="Zhu J.G."/>
            <person name="Ruan X.D."/>
            <person name="Zhao L."/>
            <person name="Wei J.T."/>
            <person name="Ye R.Z."/>
            <person name="Que T.C."/>
            <person name="Du C.H."/>
            <person name="Zhou Y.H."/>
            <person name="Cheng J.X."/>
            <person name="Dai P.F."/>
            <person name="Guo W.B."/>
            <person name="Han X.H."/>
            <person name="Huang E.J."/>
            <person name="Li L.F."/>
            <person name="Wei W."/>
            <person name="Gao Y.C."/>
            <person name="Liu J.Z."/>
            <person name="Shao H.Z."/>
            <person name="Wang X."/>
            <person name="Wang C.C."/>
            <person name="Yang T.C."/>
            <person name="Huo Q.B."/>
            <person name="Li W."/>
            <person name="Chen H.Y."/>
            <person name="Chen S.E."/>
            <person name="Zhou L.G."/>
            <person name="Ni X.B."/>
            <person name="Tian J.H."/>
            <person name="Sheng Y."/>
            <person name="Liu T."/>
            <person name="Pan Y.S."/>
            <person name="Xia L.Y."/>
            <person name="Li J."/>
            <person name="Zhao F."/>
            <person name="Cao W.C."/>
        </authorList>
    </citation>
    <scope>NUCLEOTIDE SEQUENCE</scope>
    <source>
        <strain evidence="10">Rmic-2018</strain>
    </source>
</reference>
<organism evidence="10 11">
    <name type="scientific">Rhipicephalus microplus</name>
    <name type="common">Cattle tick</name>
    <name type="synonym">Boophilus microplus</name>
    <dbReference type="NCBI Taxonomy" id="6941"/>
    <lineage>
        <taxon>Eukaryota</taxon>
        <taxon>Metazoa</taxon>
        <taxon>Ecdysozoa</taxon>
        <taxon>Arthropoda</taxon>
        <taxon>Chelicerata</taxon>
        <taxon>Arachnida</taxon>
        <taxon>Acari</taxon>
        <taxon>Parasitiformes</taxon>
        <taxon>Ixodida</taxon>
        <taxon>Ixodoidea</taxon>
        <taxon>Ixodidae</taxon>
        <taxon>Rhipicephalinae</taxon>
        <taxon>Rhipicephalus</taxon>
        <taxon>Boophilus</taxon>
    </lineage>
</organism>
<evidence type="ECO:0000256" key="5">
    <source>
        <dbReference type="ARBA" id="ARBA00022801"/>
    </source>
</evidence>
<reference evidence="10" key="2">
    <citation type="submission" date="2021-09" db="EMBL/GenBank/DDBJ databases">
        <authorList>
            <person name="Jia N."/>
            <person name="Wang J."/>
            <person name="Shi W."/>
            <person name="Du L."/>
            <person name="Sun Y."/>
            <person name="Zhan W."/>
            <person name="Jiang J."/>
            <person name="Wang Q."/>
            <person name="Zhang B."/>
            <person name="Ji P."/>
            <person name="Sakyi L.B."/>
            <person name="Cui X."/>
            <person name="Yuan T."/>
            <person name="Jiang B."/>
            <person name="Yang W."/>
            <person name="Lam T.T.-Y."/>
            <person name="Chang Q."/>
            <person name="Ding S."/>
            <person name="Wang X."/>
            <person name="Zhu J."/>
            <person name="Ruan X."/>
            <person name="Zhao L."/>
            <person name="Wei J."/>
            <person name="Que T."/>
            <person name="Du C."/>
            <person name="Cheng J."/>
            <person name="Dai P."/>
            <person name="Han X."/>
            <person name="Huang E."/>
            <person name="Gao Y."/>
            <person name="Liu J."/>
            <person name="Shao H."/>
            <person name="Ye R."/>
            <person name="Li L."/>
            <person name="Wei W."/>
            <person name="Wang X."/>
            <person name="Wang C."/>
            <person name="Huo Q."/>
            <person name="Li W."/>
            <person name="Guo W."/>
            <person name="Chen H."/>
            <person name="Chen S."/>
            <person name="Zhou L."/>
            <person name="Zhou L."/>
            <person name="Ni X."/>
            <person name="Tian J."/>
            <person name="Zhou Y."/>
            <person name="Sheng Y."/>
            <person name="Liu T."/>
            <person name="Pan Y."/>
            <person name="Xia L."/>
            <person name="Li J."/>
            <person name="Zhao F."/>
            <person name="Cao W."/>
        </authorList>
    </citation>
    <scope>NUCLEOTIDE SEQUENCE</scope>
    <source>
        <strain evidence="10">Rmic-2018</strain>
        <tissue evidence="10">Larvae</tissue>
    </source>
</reference>
<dbReference type="InterPro" id="IPR042089">
    <property type="entry name" value="Peptidase_M13_dom_2"/>
</dbReference>
<dbReference type="Gene3D" id="1.10.1380.10">
    <property type="entry name" value="Neutral endopeptidase , domain2"/>
    <property type="match status" value="1"/>
</dbReference>
<dbReference type="SUPFAM" id="SSF55486">
    <property type="entry name" value="Metalloproteases ('zincins'), catalytic domain"/>
    <property type="match status" value="1"/>
</dbReference>
<dbReference type="AlphaFoldDB" id="A0A9J6DJX0"/>
<evidence type="ECO:0000313" key="10">
    <source>
        <dbReference type="EMBL" id="KAH8022136.1"/>
    </source>
</evidence>
<sequence length="628" mass="70478">MHALTTATAESVGRGEHNFLDHSSLVMSLCLQKTVAEEGAQWDGIRGLLQAVGLKDWPYIDSPTPFQLDQVLKLVDQQLAIFPIVHASLRKVSDSGPYLLHVDAPREFLSVQYEMQKTSKSMTYKEIVRRTLTLWKTLPQSNAAARIVIQFEAEILEASKPVFVKEAREDKVVYTAKDFPPLPMFRVSDYLLYLRRGPNDSVVVVCHSYFEKLPGVIRKWSPQVMLNFLGIRVVALVAPLLPPAAVPQGLLHIGYPSFQQSVDPRTQSCFHLVNRLFPHGVRWILREIVAKTTDLDLQWAATARHAMSSLTRTYRAGTTWIQGEDLSNTLKRLGVLRVDYLAGRESREKIDAYYAIANTTYDTDNLVGYYGGLLATSLERYWNSCKGGVNYDARFDGRSTDLDVTWTRSLESTNAVYLTSSSVASASLVTRADVPPTLYPLLSIDVSRALLLSSLEDALWSSWTRDRFDSITKCLVEHYKDAVQAAGVSATSGNVDNFAEEIFADNAVIKPLMVAFQGYSHGVPFVPDRAPLKLTALKLFFINYAAAFCAPKNEVARDRERMRYGLSLPPRVRVNAALLDLKEFRDAFKCSKRSTATSRCPVWNEGGGDLSDSRRRGLRRNFDKVVMR</sequence>
<dbReference type="GO" id="GO:0046872">
    <property type="term" value="F:metal ion binding"/>
    <property type="evidence" value="ECO:0007669"/>
    <property type="project" value="UniProtKB-KW"/>
</dbReference>
<proteinExistence type="inferred from homology"/>
<dbReference type="Pfam" id="PF05649">
    <property type="entry name" value="Peptidase_M13_N"/>
    <property type="match status" value="1"/>
</dbReference>
<dbReference type="GO" id="GO:0005886">
    <property type="term" value="C:plasma membrane"/>
    <property type="evidence" value="ECO:0007669"/>
    <property type="project" value="TreeGrafter"/>
</dbReference>
<comment type="caution">
    <text evidence="10">The sequence shown here is derived from an EMBL/GenBank/DDBJ whole genome shotgun (WGS) entry which is preliminary data.</text>
</comment>
<dbReference type="PANTHER" id="PTHR11733:SF241">
    <property type="entry name" value="GH26575P-RELATED"/>
    <property type="match status" value="1"/>
</dbReference>
<comment type="similarity">
    <text evidence="2">Belongs to the peptidase M13 family.</text>
</comment>
<evidence type="ECO:0000256" key="4">
    <source>
        <dbReference type="ARBA" id="ARBA00022723"/>
    </source>
</evidence>
<keyword evidence="5" id="KW-0378">Hydrolase</keyword>
<dbReference type="PROSITE" id="PS51885">
    <property type="entry name" value="NEPRILYSIN"/>
    <property type="match status" value="1"/>
</dbReference>
<name>A0A9J6DJX0_RHIMP</name>
<dbReference type="InterPro" id="IPR008753">
    <property type="entry name" value="Peptidase_M13_N"/>
</dbReference>
<feature type="domain" description="Peptidase M13 C-terminal" evidence="8">
    <location>
        <begin position="464"/>
        <end position="595"/>
    </location>
</feature>
<dbReference type="PANTHER" id="PTHR11733">
    <property type="entry name" value="ZINC METALLOPROTEASE FAMILY M13 NEPRILYSIN-RELATED"/>
    <property type="match status" value="1"/>
</dbReference>
<dbReference type="GO" id="GO:0004222">
    <property type="term" value="F:metalloendopeptidase activity"/>
    <property type="evidence" value="ECO:0007669"/>
    <property type="project" value="InterPro"/>
</dbReference>
<keyword evidence="7" id="KW-0482">Metalloprotease</keyword>
<comment type="cofactor">
    <cofactor evidence="1">
        <name>Zn(2+)</name>
        <dbReference type="ChEBI" id="CHEBI:29105"/>
    </cofactor>
</comment>